<gene>
    <name evidence="1" type="ORF">LCGC14_0649990</name>
</gene>
<proteinExistence type="predicted"/>
<dbReference type="AlphaFoldDB" id="A0A0F9R1V1"/>
<name>A0A0F9R1V1_9ZZZZ</name>
<evidence type="ECO:0000313" key="1">
    <source>
        <dbReference type="EMBL" id="KKN48724.1"/>
    </source>
</evidence>
<organism evidence="1">
    <name type="scientific">marine sediment metagenome</name>
    <dbReference type="NCBI Taxonomy" id="412755"/>
    <lineage>
        <taxon>unclassified sequences</taxon>
        <taxon>metagenomes</taxon>
        <taxon>ecological metagenomes</taxon>
    </lineage>
</organism>
<dbReference type="Gene3D" id="3.40.50.2300">
    <property type="match status" value="1"/>
</dbReference>
<sequence length="153" mass="17133">MAVNGHYIASLCMINVVIFSPMSDDVKRVLEQQSDIVLSDVQPGVLDDVLGQVGSQHPDIFVITQDSEHLNGDILCHFLSKHYPAAQSLILIDEEPNFDMLRNSGFKARGYIVKQQKMDIDKAVRAVHSGEAWLPRKLVAEMLNRFEAQTILS</sequence>
<protein>
    <recommendedName>
        <fullName evidence="2">Response regulatory domain-containing protein</fullName>
    </recommendedName>
</protein>
<reference evidence="1" key="1">
    <citation type="journal article" date="2015" name="Nature">
        <title>Complex archaea that bridge the gap between prokaryotes and eukaryotes.</title>
        <authorList>
            <person name="Spang A."/>
            <person name="Saw J.H."/>
            <person name="Jorgensen S.L."/>
            <person name="Zaremba-Niedzwiedzka K."/>
            <person name="Martijn J."/>
            <person name="Lind A.E."/>
            <person name="van Eijk R."/>
            <person name="Schleper C."/>
            <person name="Guy L."/>
            <person name="Ettema T.J."/>
        </authorList>
    </citation>
    <scope>NUCLEOTIDE SEQUENCE</scope>
</reference>
<evidence type="ECO:0008006" key="2">
    <source>
        <dbReference type="Google" id="ProtNLM"/>
    </source>
</evidence>
<dbReference type="EMBL" id="LAZR01001207">
    <property type="protein sequence ID" value="KKN48724.1"/>
    <property type="molecule type" value="Genomic_DNA"/>
</dbReference>
<comment type="caution">
    <text evidence="1">The sequence shown here is derived from an EMBL/GenBank/DDBJ whole genome shotgun (WGS) entry which is preliminary data.</text>
</comment>
<accession>A0A0F9R1V1</accession>